<dbReference type="AlphaFoldDB" id="A0AAD6TXX3"/>
<gene>
    <name evidence="1" type="ORF">B0H15DRAFT_467342</name>
</gene>
<comment type="caution">
    <text evidence="1">The sequence shown here is derived from an EMBL/GenBank/DDBJ whole genome shotgun (WGS) entry which is preliminary data.</text>
</comment>
<keyword evidence="2" id="KW-1185">Reference proteome</keyword>
<dbReference type="EMBL" id="JARJCN010000050">
    <property type="protein sequence ID" value="KAJ7081321.1"/>
    <property type="molecule type" value="Genomic_DNA"/>
</dbReference>
<sequence>MRQMDSVVDPRTARSTSVHSFLLVLCFRRPRSSRGAATEPANKYRRRSIIKLAGRRFAMSSLVHGSGVVGRPGAPVSVAFHVPRSFQTPETSAGILRVPGRRSRRLPRPLPADQKSSRVGVGRRCPTVLYIFETEVPEARLDTSLSSTVCVFSEDSRSDHVYYQRPQLCSLRYLCVIQHIRGPSPVHPQRGINTAISGLSRTTCIDLTISCSLRTKDETTLVNTPRYQTFRSPS</sequence>
<reference evidence="1" key="1">
    <citation type="submission" date="2023-03" db="EMBL/GenBank/DDBJ databases">
        <title>Massive genome expansion in bonnet fungi (Mycena s.s.) driven by repeated elements and novel gene families across ecological guilds.</title>
        <authorList>
            <consortium name="Lawrence Berkeley National Laboratory"/>
            <person name="Harder C.B."/>
            <person name="Miyauchi S."/>
            <person name="Viragh M."/>
            <person name="Kuo A."/>
            <person name="Thoen E."/>
            <person name="Andreopoulos B."/>
            <person name="Lu D."/>
            <person name="Skrede I."/>
            <person name="Drula E."/>
            <person name="Henrissat B."/>
            <person name="Morin E."/>
            <person name="Kohler A."/>
            <person name="Barry K."/>
            <person name="LaButti K."/>
            <person name="Morin E."/>
            <person name="Salamov A."/>
            <person name="Lipzen A."/>
            <person name="Mereny Z."/>
            <person name="Hegedus B."/>
            <person name="Baldrian P."/>
            <person name="Stursova M."/>
            <person name="Weitz H."/>
            <person name="Taylor A."/>
            <person name="Grigoriev I.V."/>
            <person name="Nagy L.G."/>
            <person name="Martin F."/>
            <person name="Kauserud H."/>
        </authorList>
    </citation>
    <scope>NUCLEOTIDE SEQUENCE</scope>
    <source>
        <strain evidence="1">CBHHK173m</strain>
    </source>
</reference>
<name>A0AAD6TXX3_9AGAR</name>
<dbReference type="Proteomes" id="UP001222325">
    <property type="component" value="Unassembled WGS sequence"/>
</dbReference>
<organism evidence="1 2">
    <name type="scientific">Mycena belliarum</name>
    <dbReference type="NCBI Taxonomy" id="1033014"/>
    <lineage>
        <taxon>Eukaryota</taxon>
        <taxon>Fungi</taxon>
        <taxon>Dikarya</taxon>
        <taxon>Basidiomycota</taxon>
        <taxon>Agaricomycotina</taxon>
        <taxon>Agaricomycetes</taxon>
        <taxon>Agaricomycetidae</taxon>
        <taxon>Agaricales</taxon>
        <taxon>Marasmiineae</taxon>
        <taxon>Mycenaceae</taxon>
        <taxon>Mycena</taxon>
    </lineage>
</organism>
<evidence type="ECO:0000313" key="2">
    <source>
        <dbReference type="Proteomes" id="UP001222325"/>
    </source>
</evidence>
<protein>
    <submittedName>
        <fullName evidence="1">Uncharacterized protein</fullName>
    </submittedName>
</protein>
<proteinExistence type="predicted"/>
<evidence type="ECO:0000313" key="1">
    <source>
        <dbReference type="EMBL" id="KAJ7081321.1"/>
    </source>
</evidence>
<accession>A0AAD6TXX3</accession>